<dbReference type="EMBL" id="CADCVK010000398">
    <property type="protein sequence ID" value="CAA9503351.1"/>
    <property type="molecule type" value="Genomic_DNA"/>
</dbReference>
<accession>A0A6J4SRK4</accession>
<name>A0A6J4SRK4_9ACTN</name>
<organism evidence="1">
    <name type="scientific">uncultured Rubrobacteraceae bacterium</name>
    <dbReference type="NCBI Taxonomy" id="349277"/>
    <lineage>
        <taxon>Bacteria</taxon>
        <taxon>Bacillati</taxon>
        <taxon>Actinomycetota</taxon>
        <taxon>Rubrobacteria</taxon>
        <taxon>Rubrobacterales</taxon>
        <taxon>Rubrobacteraceae</taxon>
        <taxon>environmental samples</taxon>
    </lineage>
</organism>
<dbReference type="AlphaFoldDB" id="A0A6J4SRK4"/>
<proteinExistence type="predicted"/>
<evidence type="ECO:0000313" key="1">
    <source>
        <dbReference type="EMBL" id="CAA9503351.1"/>
    </source>
</evidence>
<protein>
    <submittedName>
        <fullName evidence="1">Uncharacterized protein</fullName>
    </submittedName>
</protein>
<gene>
    <name evidence="1" type="ORF">AVDCRST_MAG12-2798</name>
</gene>
<sequence>MSASFAGSPVGRRSRFGEAAAGVCITHQATYPGCRQAEMLTG</sequence>
<reference evidence="1" key="1">
    <citation type="submission" date="2020-02" db="EMBL/GenBank/DDBJ databases">
        <authorList>
            <person name="Meier V. D."/>
        </authorList>
    </citation>
    <scope>NUCLEOTIDE SEQUENCE</scope>
    <source>
        <strain evidence="1">AVDCRST_MAG12</strain>
    </source>
</reference>